<accession>A0A427ADK4</accession>
<dbReference type="EMBL" id="AMZH03002808">
    <property type="protein sequence ID" value="RRT74328.1"/>
    <property type="molecule type" value="Genomic_DNA"/>
</dbReference>
<dbReference type="AlphaFoldDB" id="A0A427ADK4"/>
<reference evidence="2 3" key="1">
    <citation type="journal article" date="2014" name="Agronomy (Basel)">
        <title>A Draft Genome Sequence for Ensete ventricosum, the Drought-Tolerant Tree Against Hunger.</title>
        <authorList>
            <person name="Harrison J."/>
            <person name="Moore K.A."/>
            <person name="Paszkiewicz K."/>
            <person name="Jones T."/>
            <person name="Grant M."/>
            <person name="Ambacheew D."/>
            <person name="Muzemil S."/>
            <person name="Studholme D.J."/>
        </authorList>
    </citation>
    <scope>NUCLEOTIDE SEQUENCE [LARGE SCALE GENOMIC DNA]</scope>
</reference>
<dbReference type="Proteomes" id="UP000287651">
    <property type="component" value="Unassembled WGS sequence"/>
</dbReference>
<comment type="caution">
    <text evidence="2">The sequence shown here is derived from an EMBL/GenBank/DDBJ whole genome shotgun (WGS) entry which is preliminary data.</text>
</comment>
<proteinExistence type="predicted"/>
<sequence length="143" mass="16540">MVNRARWGKPNLYGKQLQVGCKCKLSRKLLEPLMRSATANKMSEKLDILRKRRGWSLECQPRKEATMPKTNLDVFKASLDELYQDQRRILEVESSQEEAESRIDKVESLVDRLIEDTKDSVQHLHEVMAELIYVQGGVAHKDS</sequence>
<feature type="coiled-coil region" evidence="1">
    <location>
        <begin position="89"/>
        <end position="116"/>
    </location>
</feature>
<name>A0A427ADK4_ENSVE</name>
<organism evidence="2 3">
    <name type="scientific">Ensete ventricosum</name>
    <name type="common">Abyssinian banana</name>
    <name type="synonym">Musa ensete</name>
    <dbReference type="NCBI Taxonomy" id="4639"/>
    <lineage>
        <taxon>Eukaryota</taxon>
        <taxon>Viridiplantae</taxon>
        <taxon>Streptophyta</taxon>
        <taxon>Embryophyta</taxon>
        <taxon>Tracheophyta</taxon>
        <taxon>Spermatophyta</taxon>
        <taxon>Magnoliopsida</taxon>
        <taxon>Liliopsida</taxon>
        <taxon>Zingiberales</taxon>
        <taxon>Musaceae</taxon>
        <taxon>Ensete</taxon>
    </lineage>
</organism>
<evidence type="ECO:0000256" key="1">
    <source>
        <dbReference type="SAM" id="Coils"/>
    </source>
</evidence>
<keyword evidence="1" id="KW-0175">Coiled coil</keyword>
<protein>
    <submittedName>
        <fullName evidence="2">Uncharacterized protein</fullName>
    </submittedName>
</protein>
<evidence type="ECO:0000313" key="2">
    <source>
        <dbReference type="EMBL" id="RRT74328.1"/>
    </source>
</evidence>
<evidence type="ECO:0000313" key="3">
    <source>
        <dbReference type="Proteomes" id="UP000287651"/>
    </source>
</evidence>
<gene>
    <name evidence="2" type="ORF">B296_00032476</name>
</gene>